<dbReference type="Proteomes" id="UP000703661">
    <property type="component" value="Unassembled WGS sequence"/>
</dbReference>
<comment type="caution">
    <text evidence="2">The sequence shown here is derived from an EMBL/GenBank/DDBJ whole genome shotgun (WGS) entry which is preliminary data.</text>
</comment>
<keyword evidence="1" id="KW-1133">Transmembrane helix</keyword>
<accession>A0A9P6MPJ0</accession>
<keyword evidence="3" id="KW-1185">Reference proteome</keyword>
<organism evidence="2 3">
    <name type="scientific">Entomortierella chlamydospora</name>
    <dbReference type="NCBI Taxonomy" id="101097"/>
    <lineage>
        <taxon>Eukaryota</taxon>
        <taxon>Fungi</taxon>
        <taxon>Fungi incertae sedis</taxon>
        <taxon>Mucoromycota</taxon>
        <taxon>Mortierellomycotina</taxon>
        <taxon>Mortierellomycetes</taxon>
        <taxon>Mortierellales</taxon>
        <taxon>Mortierellaceae</taxon>
        <taxon>Entomortierella</taxon>
    </lineage>
</organism>
<evidence type="ECO:0000256" key="1">
    <source>
        <dbReference type="SAM" id="Phobius"/>
    </source>
</evidence>
<protein>
    <submittedName>
        <fullName evidence="2">Uncharacterized protein</fullName>
    </submittedName>
</protein>
<name>A0A9P6MPJ0_9FUNG</name>
<feature type="transmembrane region" description="Helical" evidence="1">
    <location>
        <begin position="103"/>
        <end position="124"/>
    </location>
</feature>
<gene>
    <name evidence="2" type="ORF">BGZ80_002990</name>
</gene>
<keyword evidence="1" id="KW-0812">Transmembrane</keyword>
<evidence type="ECO:0000313" key="3">
    <source>
        <dbReference type="Proteomes" id="UP000703661"/>
    </source>
</evidence>
<reference evidence="2" key="1">
    <citation type="journal article" date="2020" name="Fungal Divers.">
        <title>Resolving the Mortierellaceae phylogeny through synthesis of multi-gene phylogenetics and phylogenomics.</title>
        <authorList>
            <person name="Vandepol N."/>
            <person name="Liber J."/>
            <person name="Desiro A."/>
            <person name="Na H."/>
            <person name="Kennedy M."/>
            <person name="Barry K."/>
            <person name="Grigoriev I.V."/>
            <person name="Miller A.N."/>
            <person name="O'Donnell K."/>
            <person name="Stajich J.E."/>
            <person name="Bonito G."/>
        </authorList>
    </citation>
    <scope>NUCLEOTIDE SEQUENCE</scope>
    <source>
        <strain evidence="2">NRRL 2769</strain>
    </source>
</reference>
<dbReference type="EMBL" id="JAAAID010001769">
    <property type="protein sequence ID" value="KAG0008843.1"/>
    <property type="molecule type" value="Genomic_DNA"/>
</dbReference>
<proteinExistence type="predicted"/>
<keyword evidence="1" id="KW-0472">Membrane</keyword>
<dbReference type="AlphaFoldDB" id="A0A9P6MPJ0"/>
<sequence>MVKEFGLDAYEWTIEPAARLEVGPMTKIVALPKLSLLSDPGYEHNDDFASIVNKTMKCNKDYRRCYLEGYFEILTVLGADLNNFVEHNLWVTSRIYFVRTANAIGAITLAITAFAGEVILSIVAPQTRHLLK</sequence>
<evidence type="ECO:0000313" key="2">
    <source>
        <dbReference type="EMBL" id="KAG0008843.1"/>
    </source>
</evidence>